<dbReference type="AlphaFoldDB" id="A0A6C0GGA2"/>
<keyword evidence="2" id="KW-1185">Reference proteome</keyword>
<name>A0A6C0GGA2_9BACT</name>
<gene>
    <name evidence="1" type="ORF">GXP67_08920</name>
</gene>
<evidence type="ECO:0000313" key="2">
    <source>
        <dbReference type="Proteomes" id="UP000480178"/>
    </source>
</evidence>
<dbReference type="Proteomes" id="UP000480178">
    <property type="component" value="Chromosome"/>
</dbReference>
<proteinExistence type="predicted"/>
<organism evidence="1 2">
    <name type="scientific">Rhodocytophaga rosea</name>
    <dbReference type="NCBI Taxonomy" id="2704465"/>
    <lineage>
        <taxon>Bacteria</taxon>
        <taxon>Pseudomonadati</taxon>
        <taxon>Bacteroidota</taxon>
        <taxon>Cytophagia</taxon>
        <taxon>Cytophagales</taxon>
        <taxon>Rhodocytophagaceae</taxon>
        <taxon>Rhodocytophaga</taxon>
    </lineage>
</organism>
<accession>A0A6C0GGA2</accession>
<dbReference type="EMBL" id="CP048222">
    <property type="protein sequence ID" value="QHT66772.1"/>
    <property type="molecule type" value="Genomic_DNA"/>
</dbReference>
<protein>
    <submittedName>
        <fullName evidence="1">Uncharacterized protein</fullName>
    </submittedName>
</protein>
<reference evidence="1 2" key="1">
    <citation type="submission" date="2020-01" db="EMBL/GenBank/DDBJ databases">
        <authorList>
            <person name="Kim M.K."/>
        </authorList>
    </citation>
    <scope>NUCLEOTIDE SEQUENCE [LARGE SCALE GENOMIC DNA]</scope>
    <source>
        <strain evidence="1 2">172606-1</strain>
    </source>
</reference>
<evidence type="ECO:0000313" key="1">
    <source>
        <dbReference type="EMBL" id="QHT66772.1"/>
    </source>
</evidence>
<sequence length="305" mass="34946">MYKLFTLTGILCMSLNMYGQINPADSTAQIIGYWQNKEKQSYDFTHEKYKVINTDTSAREMIRYQVDITITDSTEKGYTVEWAYKNYKIQSDNQLVKKIGALAQDITVILKTNEMGTIQEVVNWKEVREYMQKTGKLLEKELKGFPNGQQIITQVMNMYMSKESIEANAIKDAQQFYTFHGAKYTLGEKLTGKMQLMNNFGGKPFDTELTVSLDEIDQENDIALIRMYQQVDSQQLTDATYAYLKTVAPAGKPMPAKDKFPLLTNETWTTSQIHAGSGWIIYSLETKETKAEGVINVEERTIELK</sequence>
<dbReference type="KEGG" id="rhoz:GXP67_08920"/>
<dbReference type="RefSeq" id="WP_162442825.1">
    <property type="nucleotide sequence ID" value="NZ_CP048222.1"/>
</dbReference>